<organism evidence="1 2">
    <name type="scientific">Dolichospermum flos-aquae CCAP 1403/13F</name>
    <dbReference type="NCBI Taxonomy" id="315271"/>
    <lineage>
        <taxon>Bacteria</taxon>
        <taxon>Bacillati</taxon>
        <taxon>Cyanobacteriota</taxon>
        <taxon>Cyanophyceae</taxon>
        <taxon>Nostocales</taxon>
        <taxon>Aphanizomenonaceae</taxon>
        <taxon>Dolichospermum</taxon>
    </lineage>
</organism>
<dbReference type="Pfam" id="PF06868">
    <property type="entry name" value="DUF1257"/>
    <property type="match status" value="1"/>
</dbReference>
<dbReference type="AlphaFoldDB" id="A0A6H2C0Y9"/>
<dbReference type="EMBL" id="CP051206">
    <property type="protein sequence ID" value="QJB45495.1"/>
    <property type="molecule type" value="Genomic_DNA"/>
</dbReference>
<reference evidence="1 2" key="2">
    <citation type="submission" date="2020-04" db="EMBL/GenBank/DDBJ databases">
        <authorList>
            <person name="Fomenkov A."/>
            <person name="Anton B.P."/>
            <person name="Roberts R.J."/>
        </authorList>
    </citation>
    <scope>NUCLEOTIDE SEQUENCE [LARGE SCALE GENOMIC DNA]</scope>
    <source>
        <strain evidence="1 2">CCAP 1403/13f</strain>
    </source>
</reference>
<dbReference type="PANTHER" id="PTHR39638:SF2">
    <property type="entry name" value="YCF35"/>
    <property type="match status" value="1"/>
</dbReference>
<dbReference type="Proteomes" id="UP000502433">
    <property type="component" value="Chromosome"/>
</dbReference>
<evidence type="ECO:0000313" key="2">
    <source>
        <dbReference type="Proteomes" id="UP000502433"/>
    </source>
</evidence>
<reference evidence="1 2" key="1">
    <citation type="submission" date="2020-04" db="EMBL/GenBank/DDBJ databases">
        <title>Genome-Wide Identification of 5-Methylcytosine Sites in Bacterial Genomes By High-Throughput Sequencing of MspJI Restriction Fragments.</title>
        <authorList>
            <person name="Wu V."/>
        </authorList>
    </citation>
    <scope>NUCLEOTIDE SEQUENCE [LARGE SCALE GENOMIC DNA]</scope>
    <source>
        <strain evidence="1 2">CCAP 1403/13f</strain>
    </source>
</reference>
<accession>A0A6H2C0Y9</accession>
<protein>
    <submittedName>
        <fullName evidence="1">DUF1257 domain-containing protein</fullName>
    </submittedName>
</protein>
<name>A0A6H2C0Y9_DOLFA</name>
<proteinExistence type="predicted"/>
<evidence type="ECO:0000313" key="1">
    <source>
        <dbReference type="EMBL" id="QJB45495.1"/>
    </source>
</evidence>
<dbReference type="RefSeq" id="WP_148760211.1">
    <property type="nucleotide sequence ID" value="NZ_CP051206.1"/>
</dbReference>
<gene>
    <name evidence="1" type="ORF">HGD76_16275</name>
</gene>
<dbReference type="KEGG" id="dfs:HGD76_16275"/>
<sequence length="128" mass="14767">MSHFSQIKTQIRNLESLKDALSDLGIDWKPGPGEVRGYRGQTHAAEVTIEQQNGYDIGFRWNGQEYELVADLQYWQQNLSVDGFVREVTQRYAYQTVVKETTKVGFQVAEQQQQKDGSIRLVVQRWSA</sequence>
<dbReference type="PANTHER" id="PTHR39638">
    <property type="entry name" value="YCF35"/>
    <property type="match status" value="1"/>
</dbReference>
<dbReference type="InterPro" id="IPR009666">
    <property type="entry name" value="Uncharacterised_Ycf35"/>
</dbReference>